<accession>A0ABD3MHN0</accession>
<feature type="compositionally biased region" description="Basic and acidic residues" evidence="1">
    <location>
        <begin position="76"/>
        <end position="89"/>
    </location>
</feature>
<sequence>MIDERTTMRIESSQEFRETTDHKVKAIRSMETDVAGVLPSGNLLFVCTARQNMGRTFRRGLPLSRPGNIAPAVGTKNRDIGEGGGCDEEHVPTIKSASGRGQRPSTTLLTMLNPVCAESSCFIMLTKS</sequence>
<dbReference type="AlphaFoldDB" id="A0ABD3MHN0"/>
<organism evidence="2 3">
    <name type="scientific">Stephanodiscus triporus</name>
    <dbReference type="NCBI Taxonomy" id="2934178"/>
    <lineage>
        <taxon>Eukaryota</taxon>
        <taxon>Sar</taxon>
        <taxon>Stramenopiles</taxon>
        <taxon>Ochrophyta</taxon>
        <taxon>Bacillariophyta</taxon>
        <taxon>Coscinodiscophyceae</taxon>
        <taxon>Thalassiosirophycidae</taxon>
        <taxon>Stephanodiscales</taxon>
        <taxon>Stephanodiscaceae</taxon>
        <taxon>Stephanodiscus</taxon>
    </lineage>
</organism>
<evidence type="ECO:0000313" key="2">
    <source>
        <dbReference type="EMBL" id="KAL3762383.1"/>
    </source>
</evidence>
<dbReference type="EMBL" id="JALLAZ020001828">
    <property type="protein sequence ID" value="KAL3762383.1"/>
    <property type="molecule type" value="Genomic_DNA"/>
</dbReference>
<gene>
    <name evidence="2" type="ORF">ACHAW5_004700</name>
</gene>
<dbReference type="Proteomes" id="UP001530315">
    <property type="component" value="Unassembled WGS sequence"/>
</dbReference>
<proteinExistence type="predicted"/>
<protein>
    <submittedName>
        <fullName evidence="2">Uncharacterized protein</fullName>
    </submittedName>
</protein>
<feature type="region of interest" description="Disordered" evidence="1">
    <location>
        <begin position="68"/>
        <end position="89"/>
    </location>
</feature>
<evidence type="ECO:0000313" key="3">
    <source>
        <dbReference type="Proteomes" id="UP001530315"/>
    </source>
</evidence>
<evidence type="ECO:0000256" key="1">
    <source>
        <dbReference type="SAM" id="MobiDB-lite"/>
    </source>
</evidence>
<comment type="caution">
    <text evidence="2">The sequence shown here is derived from an EMBL/GenBank/DDBJ whole genome shotgun (WGS) entry which is preliminary data.</text>
</comment>
<name>A0ABD3MHN0_9STRA</name>
<reference evidence="2 3" key="1">
    <citation type="submission" date="2024-10" db="EMBL/GenBank/DDBJ databases">
        <title>Updated reference genomes for cyclostephanoid diatoms.</title>
        <authorList>
            <person name="Roberts W.R."/>
            <person name="Alverson A.J."/>
        </authorList>
    </citation>
    <scope>NUCLEOTIDE SEQUENCE [LARGE SCALE GENOMIC DNA]</scope>
    <source>
        <strain evidence="2 3">AJA276-08</strain>
    </source>
</reference>
<keyword evidence="3" id="KW-1185">Reference proteome</keyword>